<evidence type="ECO:0000313" key="1">
    <source>
        <dbReference type="EMBL" id="OPC76465.1"/>
    </source>
</evidence>
<reference evidence="1 2" key="1">
    <citation type="submission" date="2017-03" db="EMBL/GenBank/DDBJ databases">
        <title>Draft genome sequence of Streptomyces scabrisporus NF3, endophyte isolated from Amphipterygium adstringens.</title>
        <authorList>
            <person name="Vazquez M."/>
            <person name="Ceapa C.D."/>
            <person name="Rodriguez Luna D."/>
            <person name="Sanchez Esquivel S."/>
        </authorList>
    </citation>
    <scope>NUCLEOTIDE SEQUENCE [LARGE SCALE GENOMIC DNA]</scope>
    <source>
        <strain evidence="1 2">NF3</strain>
    </source>
</reference>
<comment type="caution">
    <text evidence="1">The sequence shown here is derived from an EMBL/GenBank/DDBJ whole genome shotgun (WGS) entry which is preliminary data.</text>
</comment>
<dbReference type="EMBL" id="MWQN01000006">
    <property type="protein sequence ID" value="OPC76465.1"/>
    <property type="molecule type" value="Genomic_DNA"/>
</dbReference>
<organism evidence="1 2">
    <name type="scientific">Embleya scabrispora</name>
    <dbReference type="NCBI Taxonomy" id="159449"/>
    <lineage>
        <taxon>Bacteria</taxon>
        <taxon>Bacillati</taxon>
        <taxon>Actinomycetota</taxon>
        <taxon>Actinomycetes</taxon>
        <taxon>Kitasatosporales</taxon>
        <taxon>Streptomycetaceae</taxon>
        <taxon>Embleya</taxon>
    </lineage>
</organism>
<gene>
    <name evidence="1" type="ORF">B4N89_46320</name>
</gene>
<dbReference type="AlphaFoldDB" id="A0A1T3NIC7"/>
<sequence length="91" mass="9986">MGRPHPLHLQGAGDWEGVVGGFDDDLRLYAHRNGDLVRLSAYLHRRTGGYIDSLNQLVCQAAQEAIDDGTETITEALLDSINIGREPTDRA</sequence>
<keyword evidence="2" id="KW-1185">Reference proteome</keyword>
<evidence type="ECO:0000313" key="2">
    <source>
        <dbReference type="Proteomes" id="UP000190037"/>
    </source>
</evidence>
<name>A0A1T3NIC7_9ACTN</name>
<dbReference type="OrthoDB" id="4067320at2"/>
<dbReference type="STRING" id="159449.B4N89_46320"/>
<dbReference type="Proteomes" id="UP000190037">
    <property type="component" value="Unassembled WGS sequence"/>
</dbReference>
<dbReference type="RefSeq" id="WP_078982743.1">
    <property type="nucleotide sequence ID" value="NZ_MWQN01000006.1"/>
</dbReference>
<proteinExistence type="predicted"/>
<protein>
    <submittedName>
        <fullName evidence="1">Uncharacterized protein</fullName>
    </submittedName>
</protein>
<accession>A0A1T3NIC7</accession>